<feature type="domain" description="4Fe-4S ferredoxin-type" evidence="12">
    <location>
        <begin position="121"/>
        <end position="150"/>
    </location>
</feature>
<evidence type="ECO:0000256" key="7">
    <source>
        <dbReference type="ARBA" id="ARBA00023004"/>
    </source>
</evidence>
<evidence type="ECO:0000256" key="5">
    <source>
        <dbReference type="ARBA" id="ARBA00022737"/>
    </source>
</evidence>
<dbReference type="EC" id="1.6.5.3" evidence="13"/>
<protein>
    <submittedName>
        <fullName evidence="13">NADH-ubiquinone oxidoreductase chain I</fullName>
        <ecNumber evidence="13">1.6.5.3</ecNumber>
    </submittedName>
</protein>
<sequence length="229" mass="26304">MYGLGILKGMGIVMKHFVDSYLDDIFWAARGGRYYNDDALKVRQGLKGKGVKTVFYPEEKLSVPERFRFVPFLITDDPPAGQQWGKDWCTSCGICAKVCPPQCIWIERGKLPNGRPKPQPNEFYIDIDICMNCGFCVEFCPFDAIKMDHDYELASYDRTTAHIHDKERLSKPISYWREIAPDRAAAEEAIRTHDDELKAWKKANGRDADPATAPRLSEEHSRELYYRGV</sequence>
<evidence type="ECO:0000313" key="13">
    <source>
        <dbReference type="EMBL" id="VAW43062.1"/>
    </source>
</evidence>
<proteinExistence type="predicted"/>
<dbReference type="PROSITE" id="PS51379">
    <property type="entry name" value="4FE4S_FER_2"/>
    <property type="match status" value="2"/>
</dbReference>
<keyword evidence="8" id="KW-0411">Iron-sulfur</keyword>
<dbReference type="AlphaFoldDB" id="A0A3B0VVD6"/>
<dbReference type="GO" id="GO:0048038">
    <property type="term" value="F:quinone binding"/>
    <property type="evidence" value="ECO:0007669"/>
    <property type="project" value="UniProtKB-KW"/>
</dbReference>
<keyword evidence="1" id="KW-1003">Cell membrane</keyword>
<dbReference type="GO" id="GO:0051539">
    <property type="term" value="F:4 iron, 4 sulfur cluster binding"/>
    <property type="evidence" value="ECO:0007669"/>
    <property type="project" value="UniProtKB-KW"/>
</dbReference>
<dbReference type="GO" id="GO:0016020">
    <property type="term" value="C:membrane"/>
    <property type="evidence" value="ECO:0007669"/>
    <property type="project" value="InterPro"/>
</dbReference>
<keyword evidence="11" id="KW-0472">Membrane</keyword>
<keyword evidence="13" id="KW-0560">Oxidoreductase</keyword>
<name>A0A3B0VVD6_9ZZZZ</name>
<evidence type="ECO:0000256" key="9">
    <source>
        <dbReference type="ARBA" id="ARBA00023027"/>
    </source>
</evidence>
<dbReference type="GO" id="GO:0046872">
    <property type="term" value="F:metal ion binding"/>
    <property type="evidence" value="ECO:0007669"/>
    <property type="project" value="UniProtKB-KW"/>
</dbReference>
<evidence type="ECO:0000256" key="6">
    <source>
        <dbReference type="ARBA" id="ARBA00022967"/>
    </source>
</evidence>
<evidence type="ECO:0000256" key="1">
    <source>
        <dbReference type="ARBA" id="ARBA00022475"/>
    </source>
</evidence>
<keyword evidence="9" id="KW-0520">NAD</keyword>
<dbReference type="GO" id="GO:0016651">
    <property type="term" value="F:oxidoreductase activity, acting on NAD(P)H"/>
    <property type="evidence" value="ECO:0007669"/>
    <property type="project" value="InterPro"/>
</dbReference>
<feature type="domain" description="4Fe-4S ferredoxin-type" evidence="12">
    <location>
        <begin position="80"/>
        <end position="109"/>
    </location>
</feature>
<dbReference type="SUPFAM" id="SSF54862">
    <property type="entry name" value="4Fe-4S ferredoxins"/>
    <property type="match status" value="1"/>
</dbReference>
<reference evidence="13" key="1">
    <citation type="submission" date="2018-06" db="EMBL/GenBank/DDBJ databases">
        <authorList>
            <person name="Zhirakovskaya E."/>
        </authorList>
    </citation>
    <scope>NUCLEOTIDE SEQUENCE</scope>
</reference>
<keyword evidence="7" id="KW-0408">Iron</keyword>
<gene>
    <name evidence="13" type="ORF">MNBD_CHLOROFLEXI01-1514</name>
</gene>
<organism evidence="13">
    <name type="scientific">hydrothermal vent metagenome</name>
    <dbReference type="NCBI Taxonomy" id="652676"/>
    <lineage>
        <taxon>unclassified sequences</taxon>
        <taxon>metagenomes</taxon>
        <taxon>ecological metagenomes</taxon>
    </lineage>
</organism>
<dbReference type="InterPro" id="IPR017896">
    <property type="entry name" value="4Fe4S_Fe-S-bd"/>
</dbReference>
<keyword evidence="6" id="KW-1278">Translocase</keyword>
<evidence type="ECO:0000259" key="12">
    <source>
        <dbReference type="PROSITE" id="PS51379"/>
    </source>
</evidence>
<dbReference type="PROSITE" id="PS00198">
    <property type="entry name" value="4FE4S_FER_1"/>
    <property type="match status" value="1"/>
</dbReference>
<dbReference type="Pfam" id="PF12838">
    <property type="entry name" value="Fer4_7"/>
    <property type="match status" value="1"/>
</dbReference>
<evidence type="ECO:0000256" key="11">
    <source>
        <dbReference type="ARBA" id="ARBA00023136"/>
    </source>
</evidence>
<evidence type="ECO:0000256" key="8">
    <source>
        <dbReference type="ARBA" id="ARBA00023014"/>
    </source>
</evidence>
<dbReference type="InterPro" id="IPR017900">
    <property type="entry name" value="4Fe4S_Fe_S_CS"/>
</dbReference>
<keyword evidence="5" id="KW-0677">Repeat</keyword>
<evidence type="ECO:0000256" key="4">
    <source>
        <dbReference type="ARBA" id="ARBA00022723"/>
    </source>
</evidence>
<evidence type="ECO:0000256" key="10">
    <source>
        <dbReference type="ARBA" id="ARBA00023075"/>
    </source>
</evidence>
<keyword evidence="2" id="KW-0004">4Fe-4S</keyword>
<evidence type="ECO:0000256" key="3">
    <source>
        <dbReference type="ARBA" id="ARBA00022719"/>
    </source>
</evidence>
<dbReference type="Gene3D" id="3.30.70.3270">
    <property type="match status" value="1"/>
</dbReference>
<dbReference type="InterPro" id="IPR010226">
    <property type="entry name" value="NADH_quinone_OxRdtase_chainI"/>
</dbReference>
<keyword evidence="4" id="KW-0479">Metal-binding</keyword>
<dbReference type="EMBL" id="UOEU01001010">
    <property type="protein sequence ID" value="VAW43062.1"/>
    <property type="molecule type" value="Genomic_DNA"/>
</dbReference>
<accession>A0A3B0VVD6</accession>
<keyword evidence="10 13" id="KW-0830">Ubiquinone</keyword>
<dbReference type="PANTHER" id="PTHR10849:SF24">
    <property type="entry name" value="NADH-QUINONE OXIDOREDUCTASE SUBUNIT I 2"/>
    <property type="match status" value="1"/>
</dbReference>
<keyword evidence="3" id="KW-0874">Quinone</keyword>
<evidence type="ECO:0000256" key="2">
    <source>
        <dbReference type="ARBA" id="ARBA00022485"/>
    </source>
</evidence>
<dbReference type="PANTHER" id="PTHR10849">
    <property type="entry name" value="NADH DEHYDROGENASE UBIQUINONE IRON-SULFUR PROTEIN 8, MITOCHONDRIAL"/>
    <property type="match status" value="1"/>
</dbReference>